<comment type="caution">
    <text evidence="2">The sequence shown here is derived from an EMBL/GenBank/DDBJ whole genome shotgun (WGS) entry which is preliminary data.</text>
</comment>
<accession>A0A2S8GHQ6</accession>
<dbReference type="RefSeq" id="WP_105337399.1">
    <property type="nucleotide sequence ID" value="NZ_PUHZ01000021.1"/>
</dbReference>
<dbReference type="Proteomes" id="UP000237819">
    <property type="component" value="Unassembled WGS sequence"/>
</dbReference>
<dbReference type="EMBL" id="PUHZ01000021">
    <property type="protein sequence ID" value="PQO43999.1"/>
    <property type="molecule type" value="Genomic_DNA"/>
</dbReference>
<keyword evidence="1" id="KW-0812">Transmembrane</keyword>
<feature type="transmembrane region" description="Helical" evidence="1">
    <location>
        <begin position="58"/>
        <end position="77"/>
    </location>
</feature>
<feature type="transmembrane region" description="Helical" evidence="1">
    <location>
        <begin position="83"/>
        <end position="101"/>
    </location>
</feature>
<sequence>MAWVLYSATMLYAAFWFCIDPWAVDLLWYVRHLSRLSAWREPGFLRGTMHWNVYGSRLAKLAALLSLHLTALVWVWMTTIWPVAAIASFVSLGAAAALPWLHERTAPLRIGSERKHFRAVLEAARSLPKLQMLTLEIEGREFAYQHDDDAPETFKLHQADDSNDHGQLGPIGFFLPHNRIAMMINGEEGFVELLEPGERPSSFEFRLFDVVHRYKLRWSVEYEPGLFYSSYAWPLDDLAG</sequence>
<organism evidence="2 3">
    <name type="scientific">Blastopirellula marina</name>
    <dbReference type="NCBI Taxonomy" id="124"/>
    <lineage>
        <taxon>Bacteria</taxon>
        <taxon>Pseudomonadati</taxon>
        <taxon>Planctomycetota</taxon>
        <taxon>Planctomycetia</taxon>
        <taxon>Pirellulales</taxon>
        <taxon>Pirellulaceae</taxon>
        <taxon>Blastopirellula</taxon>
    </lineage>
</organism>
<feature type="transmembrane region" description="Helical" evidence="1">
    <location>
        <begin position="6"/>
        <end position="30"/>
    </location>
</feature>
<evidence type="ECO:0000313" key="3">
    <source>
        <dbReference type="Proteomes" id="UP000237819"/>
    </source>
</evidence>
<evidence type="ECO:0000313" key="2">
    <source>
        <dbReference type="EMBL" id="PQO43999.1"/>
    </source>
</evidence>
<gene>
    <name evidence="2" type="ORF">C5Y93_20885</name>
</gene>
<keyword evidence="1" id="KW-0472">Membrane</keyword>
<proteinExistence type="predicted"/>
<protein>
    <recommendedName>
        <fullName evidence="4">Transmembrane protein</fullName>
    </recommendedName>
</protein>
<name>A0A2S8GHQ6_9BACT</name>
<keyword evidence="1" id="KW-1133">Transmembrane helix</keyword>
<reference evidence="2 3" key="1">
    <citation type="submission" date="2018-02" db="EMBL/GenBank/DDBJ databases">
        <title>Comparative genomes isolates from brazilian mangrove.</title>
        <authorList>
            <person name="Araujo J.E."/>
            <person name="Taketani R.G."/>
            <person name="Silva M.C.P."/>
            <person name="Loureco M.V."/>
            <person name="Andreote F.D."/>
        </authorList>
    </citation>
    <scope>NUCLEOTIDE SEQUENCE [LARGE SCALE GENOMIC DNA]</scope>
    <source>
        <strain evidence="2 3">Nap-Phe MGV</strain>
    </source>
</reference>
<evidence type="ECO:0008006" key="4">
    <source>
        <dbReference type="Google" id="ProtNLM"/>
    </source>
</evidence>
<evidence type="ECO:0000256" key="1">
    <source>
        <dbReference type="SAM" id="Phobius"/>
    </source>
</evidence>
<dbReference type="AlphaFoldDB" id="A0A2S8GHQ6"/>